<dbReference type="GO" id="GO:0009231">
    <property type="term" value="P:riboflavin biosynthetic process"/>
    <property type="evidence" value="ECO:0007669"/>
    <property type="project" value="TreeGrafter"/>
</dbReference>
<evidence type="ECO:0008006" key="8">
    <source>
        <dbReference type="Google" id="ProtNLM"/>
    </source>
</evidence>
<reference evidence="6 7" key="1">
    <citation type="submission" date="2019-11" db="EMBL/GenBank/DDBJ databases">
        <title>Comparative genomics of hydrocarbon-degrading Desulfosarcina strains.</title>
        <authorList>
            <person name="Watanabe M."/>
            <person name="Kojima H."/>
            <person name="Fukui M."/>
        </authorList>
    </citation>
    <scope>NUCLEOTIDE SEQUENCE [LARGE SCALE GENOMIC DNA]</scope>
    <source>
        <strain evidence="6 7">PL12</strain>
    </source>
</reference>
<dbReference type="GO" id="GO:0046872">
    <property type="term" value="F:metal ion binding"/>
    <property type="evidence" value="ECO:0007669"/>
    <property type="project" value="UniProtKB-KW"/>
</dbReference>
<evidence type="ECO:0000256" key="4">
    <source>
        <dbReference type="ARBA" id="ARBA00022833"/>
    </source>
</evidence>
<gene>
    <name evidence="6" type="ORF">DSCA_38360</name>
</gene>
<dbReference type="RefSeq" id="WP_155317894.1">
    <property type="nucleotide sequence ID" value="NZ_AP021874.1"/>
</dbReference>
<evidence type="ECO:0000256" key="1">
    <source>
        <dbReference type="ARBA" id="ARBA00001947"/>
    </source>
</evidence>
<dbReference type="Proteomes" id="UP000427906">
    <property type="component" value="Chromosome"/>
</dbReference>
<evidence type="ECO:0000256" key="3">
    <source>
        <dbReference type="ARBA" id="ARBA00022801"/>
    </source>
</evidence>
<comment type="similarity">
    <text evidence="5">Belongs to the creatininase superfamily.</text>
</comment>
<keyword evidence="3" id="KW-0378">Hydrolase</keyword>
<evidence type="ECO:0000256" key="5">
    <source>
        <dbReference type="ARBA" id="ARBA00024029"/>
    </source>
</evidence>
<evidence type="ECO:0000256" key="2">
    <source>
        <dbReference type="ARBA" id="ARBA00022723"/>
    </source>
</evidence>
<dbReference type="OrthoDB" id="9801445at2"/>
<dbReference type="AlphaFoldDB" id="A0A5K7YL19"/>
<dbReference type="InterPro" id="IPR024087">
    <property type="entry name" value="Creatininase-like_sf"/>
</dbReference>
<keyword evidence="2" id="KW-0479">Metal-binding</keyword>
<dbReference type="InterPro" id="IPR003785">
    <property type="entry name" value="Creatininase/forma_Hydrolase"/>
</dbReference>
<dbReference type="KEGG" id="dalk:DSCA_38360"/>
<organism evidence="6 7">
    <name type="scientific">Desulfosarcina alkanivorans</name>
    <dbReference type="NCBI Taxonomy" id="571177"/>
    <lineage>
        <taxon>Bacteria</taxon>
        <taxon>Pseudomonadati</taxon>
        <taxon>Thermodesulfobacteriota</taxon>
        <taxon>Desulfobacteria</taxon>
        <taxon>Desulfobacterales</taxon>
        <taxon>Desulfosarcinaceae</taxon>
        <taxon>Desulfosarcina</taxon>
    </lineage>
</organism>
<dbReference type="GO" id="GO:0016811">
    <property type="term" value="F:hydrolase activity, acting on carbon-nitrogen (but not peptide) bonds, in linear amides"/>
    <property type="evidence" value="ECO:0007669"/>
    <property type="project" value="TreeGrafter"/>
</dbReference>
<accession>A0A5K7YL19</accession>
<dbReference type="Gene3D" id="3.40.50.10310">
    <property type="entry name" value="Creatininase"/>
    <property type="match status" value="1"/>
</dbReference>
<evidence type="ECO:0000313" key="7">
    <source>
        <dbReference type="Proteomes" id="UP000427906"/>
    </source>
</evidence>
<dbReference type="SUPFAM" id="SSF102215">
    <property type="entry name" value="Creatininase"/>
    <property type="match status" value="1"/>
</dbReference>
<comment type="cofactor">
    <cofactor evidence="1">
        <name>Zn(2+)</name>
        <dbReference type="ChEBI" id="CHEBI:29105"/>
    </cofactor>
</comment>
<name>A0A5K7YL19_9BACT</name>
<dbReference type="Pfam" id="PF02633">
    <property type="entry name" value="Creatininase"/>
    <property type="match status" value="1"/>
</dbReference>
<sequence length="257" mass="28005">MKAINLERLSWKAVAAYLASDSRIILPVGSTEQHGRFAPLGTDTYVATAVAEGAAQTTGVLVAPPLWFGWSPHHLVKPGTISIRAEILVEVLSDAIGSLAEHGFKNFVVVNGHRIVNIPWMQIAAERVQRTLGVKVVLFDPAYMSKEVAGTLGFGPIGHGEEIEISHMCHCHPDLVRLDEAADNPHSETPLYHLDPQDPRDTLCYVPATREGLQQTFEHTGDTITGCPSKATAEKGRAYHDHLVGRLVQVLEMLKGD</sequence>
<keyword evidence="4" id="KW-0862">Zinc</keyword>
<dbReference type="EMBL" id="AP021874">
    <property type="protein sequence ID" value="BBO69906.1"/>
    <property type="molecule type" value="Genomic_DNA"/>
</dbReference>
<dbReference type="PANTHER" id="PTHR35005">
    <property type="entry name" value="3-DEHYDRO-SCYLLO-INOSOSE HYDROLASE"/>
    <property type="match status" value="1"/>
</dbReference>
<evidence type="ECO:0000313" key="6">
    <source>
        <dbReference type="EMBL" id="BBO69906.1"/>
    </source>
</evidence>
<protein>
    <recommendedName>
        <fullName evidence="8">Creatinine amidohydrolase</fullName>
    </recommendedName>
</protein>
<proteinExistence type="inferred from homology"/>
<keyword evidence="7" id="KW-1185">Reference proteome</keyword>
<dbReference type="PANTHER" id="PTHR35005:SF1">
    <property type="entry name" value="2-AMINO-5-FORMYLAMINO-6-RIBOSYLAMINOPYRIMIDIN-4(3H)-ONE 5'-MONOPHOSPHATE DEFORMYLASE"/>
    <property type="match status" value="1"/>
</dbReference>